<accession>A0A7C8M732</accession>
<proteinExistence type="predicted"/>
<dbReference type="EMBL" id="JAADJZ010000013">
    <property type="protein sequence ID" value="KAF2870496.1"/>
    <property type="molecule type" value="Genomic_DNA"/>
</dbReference>
<sequence length="269" mass="30273">MELRKLVIWKQNHPDTHTSKLNVLAKFGATHWDTHTHTFDVSTQTSASTASLSCVLELLEALAVWWYVRRRGWSVRFYVVDGEGRMREVERGEWQGGRESGSKRRGNAFMVIRTHKGRRKEIQFYARGDGDEMRDTAAAGSEKTTRSRSTVESHSCDAGSCPGTSSPPFYTDYTPETNTTTNTDNGFWDLWLPKTRFRGFPQRTVQERYQGGGTTPAKLWRHVRVPLALVVTPKEAWHVSLVFSKGRVEGNAPQGVSDMAYGDGASEGL</sequence>
<reference evidence="2 3" key="1">
    <citation type="submission" date="2020-01" db="EMBL/GenBank/DDBJ databases">
        <authorList>
            <consortium name="DOE Joint Genome Institute"/>
            <person name="Haridas S."/>
            <person name="Albert R."/>
            <person name="Binder M."/>
            <person name="Bloem J."/>
            <person name="Labutti K."/>
            <person name="Salamov A."/>
            <person name="Andreopoulos B."/>
            <person name="Baker S.E."/>
            <person name="Barry K."/>
            <person name="Bills G."/>
            <person name="Bluhm B.H."/>
            <person name="Cannon C."/>
            <person name="Castanera R."/>
            <person name="Culley D.E."/>
            <person name="Daum C."/>
            <person name="Ezra D."/>
            <person name="Gonzalez J.B."/>
            <person name="Henrissat B."/>
            <person name="Kuo A."/>
            <person name="Liang C."/>
            <person name="Lipzen A."/>
            <person name="Lutzoni F."/>
            <person name="Magnuson J."/>
            <person name="Mondo S."/>
            <person name="Nolan M."/>
            <person name="Ohm R."/>
            <person name="Pangilinan J."/>
            <person name="Park H.-J.H."/>
            <person name="Ramirez L."/>
            <person name="Alfaro M."/>
            <person name="Sun H."/>
            <person name="Tritt A."/>
            <person name="Yoshinaga Y."/>
            <person name="Zwiers L.-H.L."/>
            <person name="Turgeon B.G."/>
            <person name="Goodwin S.B."/>
            <person name="Spatafora J.W."/>
            <person name="Crous P.W."/>
            <person name="Grigoriev I.V."/>
        </authorList>
    </citation>
    <scope>NUCLEOTIDE SEQUENCE [LARGE SCALE GENOMIC DNA]</scope>
    <source>
        <strain evidence="2 3">CBS 611.86</strain>
    </source>
</reference>
<name>A0A7C8M732_9PLEO</name>
<comment type="caution">
    <text evidence="2">The sequence shown here is derived from an EMBL/GenBank/DDBJ whole genome shotgun (WGS) entry which is preliminary data.</text>
</comment>
<evidence type="ECO:0000313" key="2">
    <source>
        <dbReference type="EMBL" id="KAF2870496.1"/>
    </source>
</evidence>
<gene>
    <name evidence="2" type="ORF">BDV95DRAFT_573964</name>
</gene>
<evidence type="ECO:0000313" key="3">
    <source>
        <dbReference type="Proteomes" id="UP000481861"/>
    </source>
</evidence>
<keyword evidence="3" id="KW-1185">Reference proteome</keyword>
<feature type="region of interest" description="Disordered" evidence="1">
    <location>
        <begin position="132"/>
        <end position="161"/>
    </location>
</feature>
<protein>
    <submittedName>
        <fullName evidence="2">Uncharacterized protein</fullName>
    </submittedName>
</protein>
<dbReference type="AlphaFoldDB" id="A0A7C8M732"/>
<evidence type="ECO:0000256" key="1">
    <source>
        <dbReference type="SAM" id="MobiDB-lite"/>
    </source>
</evidence>
<dbReference type="Proteomes" id="UP000481861">
    <property type="component" value="Unassembled WGS sequence"/>
</dbReference>
<organism evidence="2 3">
    <name type="scientific">Massariosphaeria phaeospora</name>
    <dbReference type="NCBI Taxonomy" id="100035"/>
    <lineage>
        <taxon>Eukaryota</taxon>
        <taxon>Fungi</taxon>
        <taxon>Dikarya</taxon>
        <taxon>Ascomycota</taxon>
        <taxon>Pezizomycotina</taxon>
        <taxon>Dothideomycetes</taxon>
        <taxon>Pleosporomycetidae</taxon>
        <taxon>Pleosporales</taxon>
        <taxon>Pleosporales incertae sedis</taxon>
        <taxon>Massariosphaeria</taxon>
    </lineage>
</organism>
<feature type="compositionally biased region" description="Basic and acidic residues" evidence="1">
    <location>
        <begin position="143"/>
        <end position="155"/>
    </location>
</feature>